<dbReference type="Gene3D" id="1.10.10.2360">
    <property type="match status" value="1"/>
</dbReference>
<dbReference type="OrthoDB" id="547913at2759"/>
<comment type="similarity">
    <text evidence="2">Belongs to the nucleoporin GLFG family.</text>
</comment>
<evidence type="ECO:0000313" key="10">
    <source>
        <dbReference type="EMBL" id="KAG8476415.1"/>
    </source>
</evidence>
<dbReference type="InterPro" id="IPR013103">
    <property type="entry name" value="RVT_2"/>
</dbReference>
<evidence type="ECO:0000313" key="11">
    <source>
        <dbReference type="Proteomes" id="UP000701853"/>
    </source>
</evidence>
<comment type="caution">
    <text evidence="10">The sequence shown here is derived from an EMBL/GenBank/DDBJ whole genome shotgun (WGS) entry which is preliminary data.</text>
</comment>
<evidence type="ECO:0000259" key="9">
    <source>
        <dbReference type="Pfam" id="PF07727"/>
    </source>
</evidence>
<evidence type="ECO:0000256" key="3">
    <source>
        <dbReference type="ARBA" id="ARBA00022448"/>
    </source>
</evidence>
<dbReference type="FunFam" id="1.10.10.2360:FF:000001">
    <property type="entry name" value="Nuclear pore complex protein Nup98-Nup96"/>
    <property type="match status" value="1"/>
</dbReference>
<evidence type="ECO:0000256" key="8">
    <source>
        <dbReference type="ARBA" id="ARBA00023242"/>
    </source>
</evidence>
<dbReference type="InterPro" id="IPR043502">
    <property type="entry name" value="DNA/RNA_pol_sf"/>
</dbReference>
<organism evidence="10 11">
    <name type="scientific">Gossypium anomalum</name>
    <dbReference type="NCBI Taxonomy" id="47600"/>
    <lineage>
        <taxon>Eukaryota</taxon>
        <taxon>Viridiplantae</taxon>
        <taxon>Streptophyta</taxon>
        <taxon>Embryophyta</taxon>
        <taxon>Tracheophyta</taxon>
        <taxon>Spermatophyta</taxon>
        <taxon>Magnoliopsida</taxon>
        <taxon>eudicotyledons</taxon>
        <taxon>Gunneridae</taxon>
        <taxon>Pentapetalae</taxon>
        <taxon>rosids</taxon>
        <taxon>malvids</taxon>
        <taxon>Malvales</taxon>
        <taxon>Malvaceae</taxon>
        <taxon>Malvoideae</taxon>
        <taxon>Gossypium</taxon>
    </lineage>
</organism>
<evidence type="ECO:0000256" key="5">
    <source>
        <dbReference type="ARBA" id="ARBA00022927"/>
    </source>
</evidence>
<keyword evidence="8" id="KW-0539">Nucleus</keyword>
<dbReference type="SUPFAM" id="SSF56672">
    <property type="entry name" value="DNA/RNA polymerases"/>
    <property type="match status" value="1"/>
</dbReference>
<dbReference type="Proteomes" id="UP000701853">
    <property type="component" value="Chromosome 12"/>
</dbReference>
<dbReference type="GO" id="GO:0015031">
    <property type="term" value="P:protein transport"/>
    <property type="evidence" value="ECO:0007669"/>
    <property type="project" value="UniProtKB-KW"/>
</dbReference>
<dbReference type="GO" id="GO:0051028">
    <property type="term" value="P:mRNA transport"/>
    <property type="evidence" value="ECO:0007669"/>
    <property type="project" value="UniProtKB-KW"/>
</dbReference>
<evidence type="ECO:0000256" key="6">
    <source>
        <dbReference type="ARBA" id="ARBA00023010"/>
    </source>
</evidence>
<name>A0A8J5YE50_9ROSI</name>
<evidence type="ECO:0000256" key="7">
    <source>
        <dbReference type="ARBA" id="ARBA00023132"/>
    </source>
</evidence>
<keyword evidence="11" id="KW-1185">Reference proteome</keyword>
<keyword evidence="6" id="KW-0811">Translocation</keyword>
<dbReference type="PANTHER" id="PTHR11439:SF503">
    <property type="entry name" value="CYSTEINE-RICH RLK (RECEPTOR-LIKE PROTEIN KINASE) 8"/>
    <property type="match status" value="1"/>
</dbReference>
<keyword evidence="4" id="KW-0509">mRNA transport</keyword>
<evidence type="ECO:0000256" key="1">
    <source>
        <dbReference type="ARBA" id="ARBA00004567"/>
    </source>
</evidence>
<dbReference type="Pfam" id="PF07727">
    <property type="entry name" value="RVT_2"/>
    <property type="match status" value="1"/>
</dbReference>
<dbReference type="AlphaFoldDB" id="A0A8J5YE50"/>
<sequence length="503" mass="55847">MVYRLKKDLYGLKQAPRAWYSRIDSYLVSLGFERSISEPTLYVKKKGVETQLIVSLYVDDLLVTEGDQAMLVDFKAKMQHKFEMSDLGRITYFLGIEVSQTQGGIFLSQKAFVSKILTKFSIQNCKATSTPIAIGEKLSTQGSCIVAMRSIFKLQKRVLRYIKGTLSYGMLYSKAESLRLVGYTDSDWAGSMDDMKSTLGYVFTLGSAIFCWSSKKQNVVAQSTAEAEYVAAAGAMNQAIWLRKILADLNLHQEGATEIMCDNQSAAATAKNSVFQGRTKHFNIKLHVVREMEYAKEVERVHCNSKDQVADILTKPLSVSRFIELRRKMGPAEKLESISAMPVYKDKSHEELRWEDYQLGDKANHSAFWRDLLWCVNCTYKSLWFFSNIWPNICKSSFHHNSSVTPSFPSSPSIFGTAAVRSTTPAFATGLNFSSSQASPLFNSTPAIGQVTSTFGQNTGSFDQTSILNTPSIGFCGNMFSSPLLLAPANNPAAFGPATASRS</sequence>
<dbReference type="CDD" id="cd09272">
    <property type="entry name" value="RNase_HI_RT_Ty1"/>
    <property type="match status" value="1"/>
</dbReference>
<reference evidence="10 11" key="1">
    <citation type="journal article" date="2021" name="bioRxiv">
        <title>The Gossypium anomalum genome as a resource for cotton improvement and evolutionary analysis of hybrid incompatibility.</title>
        <authorList>
            <person name="Grover C.E."/>
            <person name="Yuan D."/>
            <person name="Arick M.A."/>
            <person name="Miller E.R."/>
            <person name="Hu G."/>
            <person name="Peterson D.G."/>
            <person name="Wendel J.F."/>
            <person name="Udall J.A."/>
        </authorList>
    </citation>
    <scope>NUCLEOTIDE SEQUENCE [LARGE SCALE GENOMIC DNA]</scope>
    <source>
        <strain evidence="10">JFW-Udall</strain>
        <tissue evidence="10">Leaf</tissue>
    </source>
</reference>
<keyword evidence="5" id="KW-0653">Protein transport</keyword>
<keyword evidence="3" id="KW-0813">Transport</keyword>
<gene>
    <name evidence="10" type="ORF">CXB51_033365</name>
</gene>
<dbReference type="GO" id="GO:0005643">
    <property type="term" value="C:nuclear pore"/>
    <property type="evidence" value="ECO:0007669"/>
    <property type="project" value="UniProtKB-SubCell"/>
</dbReference>
<feature type="domain" description="Reverse transcriptase Ty1/copia-type" evidence="9">
    <location>
        <begin position="2"/>
        <end position="132"/>
    </location>
</feature>
<protein>
    <recommendedName>
        <fullName evidence="9">Reverse transcriptase Ty1/copia-type domain-containing protein</fullName>
    </recommendedName>
</protein>
<accession>A0A8J5YE50</accession>
<dbReference type="EMBL" id="JAHUZN010000012">
    <property type="protein sequence ID" value="KAG8476415.1"/>
    <property type="molecule type" value="Genomic_DNA"/>
</dbReference>
<evidence type="ECO:0000256" key="4">
    <source>
        <dbReference type="ARBA" id="ARBA00022816"/>
    </source>
</evidence>
<evidence type="ECO:0000256" key="2">
    <source>
        <dbReference type="ARBA" id="ARBA00008926"/>
    </source>
</evidence>
<keyword evidence="7" id="KW-0906">Nuclear pore complex</keyword>
<dbReference type="PANTHER" id="PTHR11439">
    <property type="entry name" value="GAG-POL-RELATED RETROTRANSPOSON"/>
    <property type="match status" value="1"/>
</dbReference>
<comment type="subcellular location">
    <subcellularLocation>
        <location evidence="1">Nucleus</location>
        <location evidence="1">Nuclear pore complex</location>
    </subcellularLocation>
</comment>
<proteinExistence type="inferred from homology"/>